<evidence type="ECO:0000256" key="5">
    <source>
        <dbReference type="ARBA" id="ARBA00023085"/>
    </source>
</evidence>
<name>A0A8B8QE90_9MYRT</name>
<comment type="pathway">
    <text evidence="1">Glycan metabolism; pectin degradation; 2-dehydro-3-deoxy-D-gluconate from pectin: step 1/5.</text>
</comment>
<sequence>MAFRTLSGTCKVDITLRAATSQEPLISSMAEASRFMRPKPPILAWSVMSQRKAKKELTAPSAFVFKSCRVTGEGRTYLGRAWRKHSRVLFYNTSMTEVIVPEGWSSWSFQGHEEHITYAEVGCTGKGANKSRGEKRMKDLPPQELEYFLSNRFMNQEHWIKAQPY</sequence>
<accession>A0A8B8QE90</accession>
<gene>
    <name evidence="8" type="primary">LOC115751226</name>
</gene>
<proteinExistence type="inferred from homology"/>
<dbReference type="OrthoDB" id="2019149at2759"/>
<dbReference type="EC" id="3.1.1.11" evidence="3"/>
<dbReference type="PANTHER" id="PTHR31321:SF128">
    <property type="entry name" value="PECTINESTERASE CATALYTIC DOMAIN-CONTAINING PROTEIN"/>
    <property type="match status" value="1"/>
</dbReference>
<dbReference type="InterPro" id="IPR011050">
    <property type="entry name" value="Pectin_lyase_fold/virulence"/>
</dbReference>
<keyword evidence="7" id="KW-1185">Reference proteome</keyword>
<dbReference type="GO" id="GO:0030599">
    <property type="term" value="F:pectinesterase activity"/>
    <property type="evidence" value="ECO:0007669"/>
    <property type="project" value="UniProtKB-EC"/>
</dbReference>
<keyword evidence="5" id="KW-0063">Aspartyl esterase</keyword>
<evidence type="ECO:0000256" key="4">
    <source>
        <dbReference type="ARBA" id="ARBA00022801"/>
    </source>
</evidence>
<dbReference type="PANTHER" id="PTHR31321">
    <property type="entry name" value="ACYL-COA THIOESTER HYDROLASE YBHC-RELATED"/>
    <property type="match status" value="1"/>
</dbReference>
<dbReference type="Proteomes" id="UP000827889">
    <property type="component" value="Chromosome 6"/>
</dbReference>
<dbReference type="Gene3D" id="2.160.20.10">
    <property type="entry name" value="Single-stranded right-handed beta-helix, Pectin lyase-like"/>
    <property type="match status" value="1"/>
</dbReference>
<keyword evidence="4" id="KW-0378">Hydrolase</keyword>
<dbReference type="AlphaFoldDB" id="A0A8B8QE90"/>
<feature type="domain" description="Pectinesterase catalytic" evidence="6">
    <location>
        <begin position="54"/>
        <end position="132"/>
    </location>
</feature>
<protein>
    <recommendedName>
        <fullName evidence="3">pectinesterase</fullName>
        <ecNumber evidence="3">3.1.1.11</ecNumber>
    </recommendedName>
</protein>
<organism evidence="7 8">
    <name type="scientific">Rhodamnia argentea</name>
    <dbReference type="NCBI Taxonomy" id="178133"/>
    <lineage>
        <taxon>Eukaryota</taxon>
        <taxon>Viridiplantae</taxon>
        <taxon>Streptophyta</taxon>
        <taxon>Embryophyta</taxon>
        <taxon>Tracheophyta</taxon>
        <taxon>Spermatophyta</taxon>
        <taxon>Magnoliopsida</taxon>
        <taxon>eudicotyledons</taxon>
        <taxon>Gunneridae</taxon>
        <taxon>Pentapetalae</taxon>
        <taxon>rosids</taxon>
        <taxon>malvids</taxon>
        <taxon>Myrtales</taxon>
        <taxon>Myrtaceae</taxon>
        <taxon>Myrtoideae</taxon>
        <taxon>Myrteae</taxon>
        <taxon>Australasian group</taxon>
        <taxon>Rhodamnia</taxon>
    </lineage>
</organism>
<dbReference type="KEGG" id="rarg:115751226"/>
<dbReference type="SUPFAM" id="SSF51126">
    <property type="entry name" value="Pectin lyase-like"/>
    <property type="match status" value="1"/>
</dbReference>
<dbReference type="RefSeq" id="XP_030544863.1">
    <property type="nucleotide sequence ID" value="XM_030689003.1"/>
</dbReference>
<dbReference type="GeneID" id="115751226"/>
<evidence type="ECO:0000256" key="3">
    <source>
        <dbReference type="ARBA" id="ARBA00013229"/>
    </source>
</evidence>
<dbReference type="Pfam" id="PF01095">
    <property type="entry name" value="Pectinesterase"/>
    <property type="match status" value="1"/>
</dbReference>
<dbReference type="InterPro" id="IPR012334">
    <property type="entry name" value="Pectin_lyas_fold"/>
</dbReference>
<evidence type="ECO:0000256" key="2">
    <source>
        <dbReference type="ARBA" id="ARBA00008891"/>
    </source>
</evidence>
<dbReference type="UniPathway" id="UPA00545">
    <property type="reaction ID" value="UER00823"/>
</dbReference>
<dbReference type="GO" id="GO:0042545">
    <property type="term" value="P:cell wall modification"/>
    <property type="evidence" value="ECO:0007669"/>
    <property type="project" value="InterPro"/>
</dbReference>
<comment type="similarity">
    <text evidence="2">Belongs to the pectinesterase family.</text>
</comment>
<evidence type="ECO:0000259" key="6">
    <source>
        <dbReference type="Pfam" id="PF01095"/>
    </source>
</evidence>
<evidence type="ECO:0000313" key="7">
    <source>
        <dbReference type="Proteomes" id="UP000827889"/>
    </source>
</evidence>
<dbReference type="GO" id="GO:0045490">
    <property type="term" value="P:pectin catabolic process"/>
    <property type="evidence" value="ECO:0007669"/>
    <property type="project" value="UniProtKB-UniPathway"/>
</dbReference>
<evidence type="ECO:0000313" key="8">
    <source>
        <dbReference type="RefSeq" id="XP_030544863.1"/>
    </source>
</evidence>
<reference evidence="8" key="1">
    <citation type="submission" date="2025-08" db="UniProtKB">
        <authorList>
            <consortium name="RefSeq"/>
        </authorList>
    </citation>
    <scope>IDENTIFICATION</scope>
    <source>
        <tissue evidence="8">Leaf</tissue>
    </source>
</reference>
<dbReference type="InterPro" id="IPR000070">
    <property type="entry name" value="Pectinesterase_cat"/>
</dbReference>
<evidence type="ECO:0000256" key="1">
    <source>
        <dbReference type="ARBA" id="ARBA00005184"/>
    </source>
</evidence>